<evidence type="ECO:0000256" key="1">
    <source>
        <dbReference type="SAM" id="MobiDB-lite"/>
    </source>
</evidence>
<dbReference type="RefSeq" id="WP_115836419.1">
    <property type="nucleotide sequence ID" value="NZ_CP025086.1"/>
</dbReference>
<keyword evidence="5" id="KW-1185">Reference proteome</keyword>
<feature type="region of interest" description="Disordered" evidence="1">
    <location>
        <begin position="352"/>
        <end position="375"/>
    </location>
</feature>
<protein>
    <submittedName>
        <fullName evidence="4">Peptidoglycan/LPS O-acetylase OafA/YrhL</fullName>
    </submittedName>
</protein>
<feature type="transmembrane region" description="Helical" evidence="2">
    <location>
        <begin position="22"/>
        <end position="40"/>
    </location>
</feature>
<feature type="transmembrane region" description="Helical" evidence="2">
    <location>
        <begin position="199"/>
        <end position="216"/>
    </location>
</feature>
<sequence length="375" mass="40588">MPRLWPAEAGLITDRRFHSLEGLRGLAAIAVALTHLGLSWRHIVCHGYLAVDLFFLISGVVLGHAYEERLVAGWRPMQFLAARVRRLAPLYLLGALWGGACAFILAWYGVGQSHVGLKLLLALSFAPLLFSAGPIYPLNAPSWSLFDEFVINAVFGFVAPMLNARRLKIALGAAFFALCVATFFAGSFAAVGGAEATDWPGGILRAAFSFPLGLLLHRWHIAGRLPRPKVSAWLVAAIVFGSFFVPVETPLYDLALVGLLYPGLIVVALANEPRGELPVRLFNLAGLISYPLYVLHWPLAQLLRAATADSIGLSAGLGFLALAVLLAYLAARFWDTPVRAWLRRHSRRATPPSAALTKSEENPVSALAERASSPL</sequence>
<dbReference type="Pfam" id="PF01757">
    <property type="entry name" value="Acyl_transf_3"/>
    <property type="match status" value="1"/>
</dbReference>
<dbReference type="GO" id="GO:0016747">
    <property type="term" value="F:acyltransferase activity, transferring groups other than amino-acyl groups"/>
    <property type="evidence" value="ECO:0007669"/>
    <property type="project" value="InterPro"/>
</dbReference>
<evidence type="ECO:0000313" key="4">
    <source>
        <dbReference type="EMBL" id="REF85810.1"/>
    </source>
</evidence>
<evidence type="ECO:0000256" key="2">
    <source>
        <dbReference type="SAM" id="Phobius"/>
    </source>
</evidence>
<keyword evidence="2" id="KW-1133">Transmembrane helix</keyword>
<proteinExistence type="predicted"/>
<dbReference type="InterPro" id="IPR050879">
    <property type="entry name" value="Acyltransferase_3"/>
</dbReference>
<dbReference type="AlphaFoldDB" id="A0A3D9YT63"/>
<feature type="transmembrane region" description="Helical" evidence="2">
    <location>
        <begin position="86"/>
        <end position="108"/>
    </location>
</feature>
<feature type="transmembrane region" description="Helical" evidence="2">
    <location>
        <begin position="169"/>
        <end position="193"/>
    </location>
</feature>
<feature type="transmembrane region" description="Helical" evidence="2">
    <location>
        <begin position="47"/>
        <end position="66"/>
    </location>
</feature>
<name>A0A3D9YT63_9HYPH</name>
<keyword evidence="2" id="KW-0472">Membrane</keyword>
<gene>
    <name evidence="4" type="ORF">DES32_1846</name>
</gene>
<feature type="transmembrane region" description="Helical" evidence="2">
    <location>
        <begin position="142"/>
        <end position="162"/>
    </location>
</feature>
<evidence type="ECO:0000313" key="5">
    <source>
        <dbReference type="Proteomes" id="UP000256900"/>
    </source>
</evidence>
<dbReference type="Proteomes" id="UP000256900">
    <property type="component" value="Unassembled WGS sequence"/>
</dbReference>
<feature type="transmembrane region" description="Helical" evidence="2">
    <location>
        <begin position="228"/>
        <end position="245"/>
    </location>
</feature>
<feature type="transmembrane region" description="Helical" evidence="2">
    <location>
        <begin position="251"/>
        <end position="269"/>
    </location>
</feature>
<feature type="transmembrane region" description="Helical" evidence="2">
    <location>
        <begin position="281"/>
        <end position="299"/>
    </location>
</feature>
<keyword evidence="2" id="KW-0812">Transmembrane</keyword>
<accession>A0A3D9YT63</accession>
<dbReference type="InterPro" id="IPR002656">
    <property type="entry name" value="Acyl_transf_3_dom"/>
</dbReference>
<comment type="caution">
    <text evidence="4">The sequence shown here is derived from an EMBL/GenBank/DDBJ whole genome shotgun (WGS) entry which is preliminary data.</text>
</comment>
<reference evidence="4 5" key="1">
    <citation type="submission" date="2018-08" db="EMBL/GenBank/DDBJ databases">
        <title>Genomic Encyclopedia of Type Strains, Phase IV (KMG-IV): sequencing the most valuable type-strain genomes for metagenomic binning, comparative biology and taxonomic classification.</title>
        <authorList>
            <person name="Goeker M."/>
        </authorList>
    </citation>
    <scope>NUCLEOTIDE SEQUENCE [LARGE SCALE GENOMIC DNA]</scope>
    <source>
        <strain evidence="4 5">BW863</strain>
    </source>
</reference>
<dbReference type="PANTHER" id="PTHR23028:SF134">
    <property type="entry name" value="PUTATIVE (AFU_ORTHOLOGUE AFUA_4G08520)-RELATED"/>
    <property type="match status" value="1"/>
</dbReference>
<dbReference type="EMBL" id="QUMO01000003">
    <property type="protein sequence ID" value="REF85810.1"/>
    <property type="molecule type" value="Genomic_DNA"/>
</dbReference>
<dbReference type="OrthoDB" id="9796461at2"/>
<feature type="transmembrane region" description="Helical" evidence="2">
    <location>
        <begin position="311"/>
        <end position="334"/>
    </location>
</feature>
<organism evidence="4 5">
    <name type="scientific">Methylovirgula ligni</name>
    <dbReference type="NCBI Taxonomy" id="569860"/>
    <lineage>
        <taxon>Bacteria</taxon>
        <taxon>Pseudomonadati</taxon>
        <taxon>Pseudomonadota</taxon>
        <taxon>Alphaproteobacteria</taxon>
        <taxon>Hyphomicrobiales</taxon>
        <taxon>Beijerinckiaceae</taxon>
        <taxon>Methylovirgula</taxon>
    </lineage>
</organism>
<evidence type="ECO:0000259" key="3">
    <source>
        <dbReference type="Pfam" id="PF01757"/>
    </source>
</evidence>
<feature type="domain" description="Acyltransferase 3" evidence="3">
    <location>
        <begin position="18"/>
        <end position="331"/>
    </location>
</feature>
<dbReference type="PANTHER" id="PTHR23028">
    <property type="entry name" value="ACETYLTRANSFERASE"/>
    <property type="match status" value="1"/>
</dbReference>